<evidence type="ECO:0000256" key="12">
    <source>
        <dbReference type="PIRSR" id="PIRSR606262-1"/>
    </source>
</evidence>
<evidence type="ECO:0000256" key="15">
    <source>
        <dbReference type="RuleBase" id="RU364006"/>
    </source>
</evidence>
<dbReference type="GO" id="GO:0008270">
    <property type="term" value="F:zinc ion binding"/>
    <property type="evidence" value="ECO:0007669"/>
    <property type="project" value="UniProtKB-UniRule"/>
</dbReference>
<dbReference type="OrthoDB" id="9795347at2"/>
<feature type="binding site" evidence="14">
    <location>
        <position position="55"/>
    </location>
    <ligand>
        <name>Zn(2+)</name>
        <dbReference type="ChEBI" id="CHEBI:29105"/>
        <note>catalytic</note>
    </ligand>
</feature>
<dbReference type="GO" id="GO:0005829">
    <property type="term" value="C:cytosol"/>
    <property type="evidence" value="ECO:0007669"/>
    <property type="project" value="TreeGrafter"/>
</dbReference>
<comment type="cofactor">
    <cofactor evidence="1 14 15">
        <name>Zn(2+)</name>
        <dbReference type="ChEBI" id="CHEBI:29105"/>
    </cofactor>
</comment>
<comment type="function">
    <text evidence="2 15">This enzyme scavenges exogenous and endogenous cytidine and 2'-deoxycytidine for UMP synthesis.</text>
</comment>
<dbReference type="Pfam" id="PF00383">
    <property type="entry name" value="dCMP_cyt_deam_1"/>
    <property type="match status" value="1"/>
</dbReference>
<evidence type="ECO:0000256" key="5">
    <source>
        <dbReference type="ARBA" id="ARBA00018266"/>
    </source>
</evidence>
<feature type="domain" description="CMP/dCMP-type deaminase" evidence="16">
    <location>
        <begin position="3"/>
        <end position="132"/>
    </location>
</feature>
<dbReference type="PROSITE" id="PS00903">
    <property type="entry name" value="CYT_DCMP_DEAMINASES_1"/>
    <property type="match status" value="1"/>
</dbReference>
<evidence type="ECO:0000256" key="14">
    <source>
        <dbReference type="PIRSR" id="PIRSR606262-3"/>
    </source>
</evidence>
<evidence type="ECO:0000313" key="18">
    <source>
        <dbReference type="Proteomes" id="UP000005953"/>
    </source>
</evidence>
<dbReference type="Gene3D" id="3.40.140.10">
    <property type="entry name" value="Cytidine Deaminase, domain 2"/>
    <property type="match status" value="1"/>
</dbReference>
<dbReference type="InterPro" id="IPR002125">
    <property type="entry name" value="CMP_dCMP_dom"/>
</dbReference>
<evidence type="ECO:0000256" key="7">
    <source>
        <dbReference type="ARBA" id="ARBA00022801"/>
    </source>
</evidence>
<dbReference type="InterPro" id="IPR016193">
    <property type="entry name" value="Cytidine_deaminase-like"/>
</dbReference>
<dbReference type="RefSeq" id="WP_008047926.1">
    <property type="nucleotide sequence ID" value="NZ_CH724154.1"/>
</dbReference>
<keyword evidence="8 14" id="KW-0862">Zinc</keyword>
<evidence type="ECO:0000256" key="10">
    <source>
        <dbReference type="ARBA" id="ARBA00049252"/>
    </source>
</evidence>
<evidence type="ECO:0000256" key="2">
    <source>
        <dbReference type="ARBA" id="ARBA00003949"/>
    </source>
</evidence>
<dbReference type="InterPro" id="IPR016192">
    <property type="entry name" value="APOBEC/CMP_deaminase_Zn-bd"/>
</dbReference>
<dbReference type="InterPro" id="IPR050202">
    <property type="entry name" value="Cyt/Deoxycyt_deaminase"/>
</dbReference>
<evidence type="ECO:0000256" key="9">
    <source>
        <dbReference type="ARBA" id="ARBA00032005"/>
    </source>
</evidence>
<dbReference type="GO" id="GO:0072527">
    <property type="term" value="P:pyrimidine-containing compound metabolic process"/>
    <property type="evidence" value="ECO:0007669"/>
    <property type="project" value="UniProtKB-ARBA"/>
</dbReference>
<organism evidence="17 18">
    <name type="scientific">Reinekea blandensis MED297</name>
    <dbReference type="NCBI Taxonomy" id="314283"/>
    <lineage>
        <taxon>Bacteria</taxon>
        <taxon>Pseudomonadati</taxon>
        <taxon>Pseudomonadota</taxon>
        <taxon>Gammaproteobacteria</taxon>
        <taxon>Oceanospirillales</taxon>
        <taxon>Saccharospirillaceae</taxon>
        <taxon>Reinekea</taxon>
    </lineage>
</organism>
<gene>
    <name evidence="17" type="ORF">MED297_04749</name>
</gene>
<proteinExistence type="inferred from homology"/>
<feature type="active site" description="Proton donor" evidence="12">
    <location>
        <position position="57"/>
    </location>
</feature>
<dbReference type="PANTHER" id="PTHR11644">
    <property type="entry name" value="CYTIDINE DEAMINASE"/>
    <property type="match status" value="1"/>
</dbReference>
<comment type="similarity">
    <text evidence="3 15">Belongs to the cytidine and deoxycytidylate deaminase family.</text>
</comment>
<dbReference type="InterPro" id="IPR006262">
    <property type="entry name" value="Cyt_deam_tetra"/>
</dbReference>
<sequence length="133" mass="14323">MSDNKKDLHALAQQGAEKAYAPYSQFPVGASLRTRTGETFIGCNIENSSYGLGICAERTAIAAAVTAGFGPGDIEEMAVYVPDENIASPCGACRQVISEFLDKDKTVTAYNRHGDSKTWTIEQLLPDGFSLRN</sequence>
<comment type="catalytic activity">
    <reaction evidence="10 15">
        <text>2'-deoxycytidine + H2O + H(+) = 2'-deoxyuridine + NH4(+)</text>
        <dbReference type="Rhea" id="RHEA:13433"/>
        <dbReference type="ChEBI" id="CHEBI:15377"/>
        <dbReference type="ChEBI" id="CHEBI:15378"/>
        <dbReference type="ChEBI" id="CHEBI:15698"/>
        <dbReference type="ChEBI" id="CHEBI:16450"/>
        <dbReference type="ChEBI" id="CHEBI:28938"/>
        <dbReference type="EC" id="3.5.4.5"/>
    </reaction>
</comment>
<keyword evidence="7 15" id="KW-0378">Hydrolase</keyword>
<feature type="binding site" evidence="14">
    <location>
        <position position="90"/>
    </location>
    <ligand>
        <name>Zn(2+)</name>
        <dbReference type="ChEBI" id="CHEBI:29105"/>
        <note>catalytic</note>
    </ligand>
</feature>
<dbReference type="STRING" id="314283.MED297_04749"/>
<feature type="binding site" evidence="14">
    <location>
        <position position="93"/>
    </location>
    <ligand>
        <name>Zn(2+)</name>
        <dbReference type="ChEBI" id="CHEBI:29105"/>
        <note>catalytic</note>
    </ligand>
</feature>
<accession>A4BK15</accession>
<dbReference type="EC" id="3.5.4.5" evidence="4 15"/>
<dbReference type="AlphaFoldDB" id="A4BK15"/>
<dbReference type="GO" id="GO:0004126">
    <property type="term" value="F:cytidine deaminase activity"/>
    <property type="evidence" value="ECO:0007669"/>
    <property type="project" value="UniProtKB-UniRule"/>
</dbReference>
<evidence type="ECO:0000256" key="4">
    <source>
        <dbReference type="ARBA" id="ARBA00012783"/>
    </source>
</evidence>
<dbReference type="CDD" id="cd01283">
    <property type="entry name" value="cytidine_deaminase"/>
    <property type="match status" value="1"/>
</dbReference>
<protein>
    <recommendedName>
        <fullName evidence="5 15">Cytidine deaminase</fullName>
        <ecNumber evidence="4 15">3.5.4.5</ecNumber>
    </recommendedName>
    <alternativeName>
        <fullName evidence="9 15">Cytidine aminohydrolase</fullName>
    </alternativeName>
</protein>
<feature type="binding site" evidence="13">
    <location>
        <begin position="44"/>
        <end position="50"/>
    </location>
    <ligand>
        <name>substrate</name>
    </ligand>
</feature>
<dbReference type="FunFam" id="3.40.140.10:FF:000008">
    <property type="entry name" value="Cytidine deaminase"/>
    <property type="match status" value="1"/>
</dbReference>
<evidence type="ECO:0000256" key="8">
    <source>
        <dbReference type="ARBA" id="ARBA00022833"/>
    </source>
</evidence>
<evidence type="ECO:0000256" key="6">
    <source>
        <dbReference type="ARBA" id="ARBA00022723"/>
    </source>
</evidence>
<keyword evidence="6 14" id="KW-0479">Metal-binding</keyword>
<evidence type="ECO:0000313" key="17">
    <source>
        <dbReference type="EMBL" id="EAR07548.1"/>
    </source>
</evidence>
<dbReference type="PANTHER" id="PTHR11644:SF2">
    <property type="entry name" value="CYTIDINE DEAMINASE"/>
    <property type="match status" value="1"/>
</dbReference>
<dbReference type="NCBIfam" id="TIGR01354">
    <property type="entry name" value="cyt_deam_tetra"/>
    <property type="match status" value="1"/>
</dbReference>
<comment type="caution">
    <text evidence="17">The sequence shown here is derived from an EMBL/GenBank/DDBJ whole genome shotgun (WGS) entry which is preliminary data.</text>
</comment>
<evidence type="ECO:0000259" key="16">
    <source>
        <dbReference type="PROSITE" id="PS51747"/>
    </source>
</evidence>
<dbReference type="HOGENOM" id="CLU_097262_2_2_6"/>
<dbReference type="Proteomes" id="UP000005953">
    <property type="component" value="Unassembled WGS sequence"/>
</dbReference>
<comment type="catalytic activity">
    <reaction evidence="11 15">
        <text>cytidine + H2O + H(+) = uridine + NH4(+)</text>
        <dbReference type="Rhea" id="RHEA:16069"/>
        <dbReference type="ChEBI" id="CHEBI:15377"/>
        <dbReference type="ChEBI" id="CHEBI:15378"/>
        <dbReference type="ChEBI" id="CHEBI:16704"/>
        <dbReference type="ChEBI" id="CHEBI:17562"/>
        <dbReference type="ChEBI" id="CHEBI:28938"/>
        <dbReference type="EC" id="3.5.4.5"/>
    </reaction>
</comment>
<evidence type="ECO:0000256" key="13">
    <source>
        <dbReference type="PIRSR" id="PIRSR606262-2"/>
    </source>
</evidence>
<dbReference type="PROSITE" id="PS51747">
    <property type="entry name" value="CYT_DCMP_DEAMINASES_2"/>
    <property type="match status" value="1"/>
</dbReference>
<dbReference type="EMBL" id="AAOE01000039">
    <property type="protein sequence ID" value="EAR07548.1"/>
    <property type="molecule type" value="Genomic_DNA"/>
</dbReference>
<dbReference type="SUPFAM" id="SSF53927">
    <property type="entry name" value="Cytidine deaminase-like"/>
    <property type="match status" value="1"/>
</dbReference>
<name>A4BK15_9GAMM</name>
<dbReference type="NCBIfam" id="NF004064">
    <property type="entry name" value="PRK05578.1"/>
    <property type="match status" value="1"/>
</dbReference>
<evidence type="ECO:0000256" key="1">
    <source>
        <dbReference type="ARBA" id="ARBA00001947"/>
    </source>
</evidence>
<reference evidence="17 18" key="1">
    <citation type="submission" date="2006-02" db="EMBL/GenBank/DDBJ databases">
        <authorList>
            <person name="Pinhassi J."/>
            <person name="Pedros-Alio C."/>
            <person name="Ferriera S."/>
            <person name="Johnson J."/>
            <person name="Kravitz S."/>
            <person name="Halpern A."/>
            <person name="Remington K."/>
            <person name="Beeson K."/>
            <person name="Tran B."/>
            <person name="Rogers Y.-H."/>
            <person name="Friedman R."/>
            <person name="Venter J.C."/>
        </authorList>
    </citation>
    <scope>NUCLEOTIDE SEQUENCE [LARGE SCALE GENOMIC DNA]</scope>
    <source>
        <strain evidence="17 18">MED297</strain>
    </source>
</reference>
<dbReference type="GO" id="GO:0042802">
    <property type="term" value="F:identical protein binding"/>
    <property type="evidence" value="ECO:0007669"/>
    <property type="project" value="UniProtKB-ARBA"/>
</dbReference>
<evidence type="ECO:0000256" key="3">
    <source>
        <dbReference type="ARBA" id="ARBA00006576"/>
    </source>
</evidence>
<keyword evidence="18" id="KW-1185">Reference proteome</keyword>
<dbReference type="GO" id="GO:0055086">
    <property type="term" value="P:nucleobase-containing small molecule metabolic process"/>
    <property type="evidence" value="ECO:0007669"/>
    <property type="project" value="UniProtKB-ARBA"/>
</dbReference>
<evidence type="ECO:0000256" key="11">
    <source>
        <dbReference type="ARBA" id="ARBA00049558"/>
    </source>
</evidence>